<proteinExistence type="predicted"/>
<protein>
    <submittedName>
        <fullName evidence="2">TIGR02530 family flagellar biosynthesis protein</fullName>
    </submittedName>
</protein>
<keyword evidence="2" id="KW-0966">Cell projection</keyword>
<keyword evidence="2" id="KW-0969">Cilium</keyword>
<keyword evidence="2" id="KW-0282">Flagellum</keyword>
<dbReference type="Pfam" id="PF12611">
    <property type="entry name" value="Flagellar_put"/>
    <property type="match status" value="1"/>
</dbReference>
<dbReference type="RefSeq" id="WP_368654820.1">
    <property type="nucleotide sequence ID" value="NZ_CP162599.1"/>
</dbReference>
<name>A0AB39HSM0_9BACI</name>
<feature type="region of interest" description="Disordered" evidence="1">
    <location>
        <begin position="1"/>
        <end position="25"/>
    </location>
</feature>
<organism evidence="2">
    <name type="scientific">Ornithinibacillus sp. 4-3</name>
    <dbReference type="NCBI Taxonomy" id="3231488"/>
    <lineage>
        <taxon>Bacteria</taxon>
        <taxon>Bacillati</taxon>
        <taxon>Bacillota</taxon>
        <taxon>Bacilli</taxon>
        <taxon>Bacillales</taxon>
        <taxon>Bacillaceae</taxon>
        <taxon>Ornithinibacillus</taxon>
    </lineage>
</organism>
<reference evidence="2" key="1">
    <citation type="submission" date="2024-07" db="EMBL/GenBank/DDBJ databases">
        <title>Halotolerant mesophilic bacterium Ornithinibacillus sp. 4-3, sp. nov., isolated from soil.</title>
        <authorList>
            <person name="Sidarenka A.V."/>
            <person name="Guliayeva D.E."/>
            <person name="Leanovich S.I."/>
            <person name="Hileuskaya K.S."/>
            <person name="Akhremchuk A.E."/>
            <person name="Sikolenko M.A."/>
            <person name="Valentovich L.N."/>
        </authorList>
    </citation>
    <scope>NUCLEOTIDE SEQUENCE</scope>
    <source>
        <strain evidence="2">4-3</strain>
    </source>
</reference>
<dbReference type="InterPro" id="IPR013367">
    <property type="entry name" value="Flagellar_put"/>
</dbReference>
<sequence>MKNNIHIRPLQQPLPISTKKSVPKQPTTSFKDILVDAQQLKVSKHAKQRLAERNIEINDQQWQKVHEKVNEAQKKGITDSLVLIKNAALLVSVKNQTVVTAMSMKEASSKIFTNINGAIVVED</sequence>
<dbReference type="AlphaFoldDB" id="A0AB39HSM0"/>
<evidence type="ECO:0000313" key="2">
    <source>
        <dbReference type="EMBL" id="XDK34143.1"/>
    </source>
</evidence>
<accession>A0AB39HSM0</accession>
<dbReference type="EMBL" id="CP162599">
    <property type="protein sequence ID" value="XDK34143.1"/>
    <property type="molecule type" value="Genomic_DNA"/>
</dbReference>
<gene>
    <name evidence="2" type="ORF">AB4Y30_07290</name>
</gene>
<feature type="compositionally biased region" description="Polar residues" evidence="1">
    <location>
        <begin position="14"/>
        <end position="25"/>
    </location>
</feature>
<evidence type="ECO:0000256" key="1">
    <source>
        <dbReference type="SAM" id="MobiDB-lite"/>
    </source>
</evidence>
<dbReference type="NCBIfam" id="TIGR02530">
    <property type="entry name" value="flg_new"/>
    <property type="match status" value="1"/>
</dbReference>